<dbReference type="EMBL" id="GG693865">
    <property type="protein sequence ID" value="EES53286.1"/>
    <property type="molecule type" value="Genomic_DNA"/>
</dbReference>
<dbReference type="Proteomes" id="UP000009374">
    <property type="component" value="Unassembled WGS sequence"/>
</dbReference>
<evidence type="ECO:0000256" key="3">
    <source>
        <dbReference type="PIRSR" id="PIRSR606225-1"/>
    </source>
</evidence>
<organism evidence="8 9">
    <name type="scientific">Leptospirillum ferrodiazotrophum</name>
    <dbReference type="NCBI Taxonomy" id="412449"/>
    <lineage>
        <taxon>Bacteria</taxon>
        <taxon>Pseudomonadati</taxon>
        <taxon>Nitrospirota</taxon>
        <taxon>Nitrospiria</taxon>
        <taxon>Nitrospirales</taxon>
        <taxon>Nitrospiraceae</taxon>
        <taxon>Leptospirillum</taxon>
    </lineage>
</organism>
<evidence type="ECO:0000313" key="9">
    <source>
        <dbReference type="Proteomes" id="UP000009374"/>
    </source>
</evidence>
<accession>C6HVR2</accession>
<dbReference type="GO" id="GO:0000455">
    <property type="term" value="P:enzyme-directed rRNA pseudouridine synthesis"/>
    <property type="evidence" value="ECO:0007669"/>
    <property type="project" value="TreeGrafter"/>
</dbReference>
<sequence length="313" mass="34399">MYQVDPGESKKRLDHFLAQTCLPFSRSRIQKILDEGLITVNGRIEPASYKIRGADIITVHIPPPAPSEDAPEEMDLDILYEDEFLLVINKPPSLVVHPAPGHPNGTLLNGLLGHLSREEAGEGEGPARAGLVHRLDQNTSGLLVVGKKSEVVDHLMEQFRGRTVSKSYIALAIGIPPSRRGLIDAPIGRSNGDRKKFAVTSGGKPSQTRYRVMTAYREGYSLLDITLLTGRTHQIRVHMQHLGYPLAGDPVYKKKGRKDNLLFPRIMLHAANLGFTHPITGEELKFHAPLPPDMQGALSQLHPLDPSPSTSPD</sequence>
<dbReference type="NCBIfam" id="TIGR00005">
    <property type="entry name" value="rluA_subfam"/>
    <property type="match status" value="1"/>
</dbReference>
<evidence type="ECO:0000313" key="8">
    <source>
        <dbReference type="EMBL" id="EES53286.1"/>
    </source>
</evidence>
<dbReference type="InterPro" id="IPR020103">
    <property type="entry name" value="PsdUridine_synth_cat_dom_sf"/>
</dbReference>
<dbReference type="PROSITE" id="PS50889">
    <property type="entry name" value="S4"/>
    <property type="match status" value="1"/>
</dbReference>
<dbReference type="InterPro" id="IPR006225">
    <property type="entry name" value="PsdUridine_synth_RluC/D"/>
</dbReference>
<dbReference type="SUPFAM" id="SSF55120">
    <property type="entry name" value="Pseudouridine synthase"/>
    <property type="match status" value="1"/>
</dbReference>
<dbReference type="InterPro" id="IPR006224">
    <property type="entry name" value="PsdUridine_synth_RluA-like_CS"/>
</dbReference>
<protein>
    <recommendedName>
        <fullName evidence="5">Pseudouridine synthase</fullName>
        <ecNumber evidence="5">5.4.99.-</ecNumber>
    </recommendedName>
</protein>
<comment type="function">
    <text evidence="5">Responsible for synthesis of pseudouridine from uracil.</text>
</comment>
<evidence type="ECO:0000256" key="4">
    <source>
        <dbReference type="PROSITE-ProRule" id="PRU00182"/>
    </source>
</evidence>
<evidence type="ECO:0000256" key="5">
    <source>
        <dbReference type="RuleBase" id="RU362028"/>
    </source>
</evidence>
<feature type="domain" description="RNA-binding S4" evidence="7">
    <location>
        <begin position="11"/>
        <end position="68"/>
    </location>
</feature>
<dbReference type="CDD" id="cd02869">
    <property type="entry name" value="PseudoU_synth_RluA_like"/>
    <property type="match status" value="1"/>
</dbReference>
<gene>
    <name evidence="8" type="ORF">UBAL3_79520008</name>
</gene>
<dbReference type="PANTHER" id="PTHR21600:SF87">
    <property type="entry name" value="RNA PSEUDOURIDYLATE SYNTHASE DOMAIN-CONTAINING PROTEIN 1"/>
    <property type="match status" value="1"/>
</dbReference>
<proteinExistence type="inferred from homology"/>
<dbReference type="GO" id="GO:0120159">
    <property type="term" value="F:rRNA pseudouridine synthase activity"/>
    <property type="evidence" value="ECO:0007669"/>
    <property type="project" value="UniProtKB-ARBA"/>
</dbReference>
<dbReference type="InterPro" id="IPR002942">
    <property type="entry name" value="S4_RNA-bd"/>
</dbReference>
<evidence type="ECO:0000256" key="1">
    <source>
        <dbReference type="ARBA" id="ARBA00010876"/>
    </source>
</evidence>
<evidence type="ECO:0000256" key="2">
    <source>
        <dbReference type="ARBA" id="ARBA00023235"/>
    </source>
</evidence>
<dbReference type="PROSITE" id="PS01129">
    <property type="entry name" value="PSI_RLU"/>
    <property type="match status" value="1"/>
</dbReference>
<dbReference type="EC" id="5.4.99.-" evidence="5"/>
<dbReference type="SUPFAM" id="SSF55174">
    <property type="entry name" value="Alpha-L RNA-binding motif"/>
    <property type="match status" value="1"/>
</dbReference>
<dbReference type="Gene3D" id="3.30.2350.10">
    <property type="entry name" value="Pseudouridine synthase"/>
    <property type="match status" value="1"/>
</dbReference>
<evidence type="ECO:0000256" key="6">
    <source>
        <dbReference type="SAM" id="MobiDB-lite"/>
    </source>
</evidence>
<dbReference type="InterPro" id="IPR050188">
    <property type="entry name" value="RluA_PseudoU_synthase"/>
</dbReference>
<keyword evidence="4" id="KW-0694">RNA-binding</keyword>
<dbReference type="SMART" id="SM00363">
    <property type="entry name" value="S4"/>
    <property type="match status" value="1"/>
</dbReference>
<feature type="region of interest" description="Disordered" evidence="6">
    <location>
        <begin position="290"/>
        <end position="313"/>
    </location>
</feature>
<dbReference type="Pfam" id="PF00849">
    <property type="entry name" value="PseudoU_synth_2"/>
    <property type="match status" value="1"/>
</dbReference>
<dbReference type="Gene3D" id="3.10.290.10">
    <property type="entry name" value="RNA-binding S4 domain"/>
    <property type="match status" value="1"/>
</dbReference>
<dbReference type="PANTHER" id="PTHR21600">
    <property type="entry name" value="MITOCHONDRIAL RNA PSEUDOURIDINE SYNTHASE"/>
    <property type="match status" value="1"/>
</dbReference>
<keyword evidence="2 5" id="KW-0413">Isomerase</keyword>
<dbReference type="InterPro" id="IPR006145">
    <property type="entry name" value="PsdUridine_synth_RsuA/RluA"/>
</dbReference>
<dbReference type="CDD" id="cd00165">
    <property type="entry name" value="S4"/>
    <property type="match status" value="1"/>
</dbReference>
<keyword evidence="9" id="KW-1185">Reference proteome</keyword>
<comment type="similarity">
    <text evidence="1 5">Belongs to the pseudouridine synthase RluA family.</text>
</comment>
<dbReference type="InterPro" id="IPR036986">
    <property type="entry name" value="S4_RNA-bd_sf"/>
</dbReference>
<reference evidence="8 9" key="1">
    <citation type="journal article" date="2009" name="Appl. Environ. Microbiol.">
        <title>Community genomic and proteomic analyses of chemoautotrophic iron-oxidizing "Leptospirillum rubarum" (Group II) and "Leptospirillum ferrodiazotrophum" (Group III) bacteria in acid mine drainage biofilms.</title>
        <authorList>
            <person name="Goltsman D.S."/>
            <person name="Denef V.J."/>
            <person name="Singer S.W."/>
            <person name="VerBerkmoes N.C."/>
            <person name="Lefsrud M."/>
            <person name="Mueller R.S."/>
            <person name="Dick G.J."/>
            <person name="Sun C.L."/>
            <person name="Wheeler K.E."/>
            <person name="Zemla A."/>
            <person name="Baker B.J."/>
            <person name="Hauser L."/>
            <person name="Land M."/>
            <person name="Shah M.B."/>
            <person name="Thelen M.P."/>
            <person name="Hettich R.L."/>
            <person name="Banfield J.F."/>
        </authorList>
    </citation>
    <scope>NUCLEOTIDE SEQUENCE [LARGE SCALE GENOMIC DNA]</scope>
</reference>
<dbReference type="GO" id="GO:0003723">
    <property type="term" value="F:RNA binding"/>
    <property type="evidence" value="ECO:0007669"/>
    <property type="project" value="UniProtKB-KW"/>
</dbReference>
<evidence type="ECO:0000259" key="7">
    <source>
        <dbReference type="SMART" id="SM00363"/>
    </source>
</evidence>
<dbReference type="AlphaFoldDB" id="C6HVR2"/>
<feature type="active site" evidence="3">
    <location>
        <position position="136"/>
    </location>
</feature>
<name>C6HVR2_9BACT</name>
<comment type="catalytic activity">
    <reaction evidence="5">
        <text>a uridine in RNA = a pseudouridine in RNA</text>
        <dbReference type="Rhea" id="RHEA:48348"/>
        <dbReference type="Rhea" id="RHEA-COMP:12068"/>
        <dbReference type="Rhea" id="RHEA-COMP:12069"/>
        <dbReference type="ChEBI" id="CHEBI:65314"/>
        <dbReference type="ChEBI" id="CHEBI:65315"/>
    </reaction>
</comment>